<keyword evidence="2" id="KW-1185">Reference proteome</keyword>
<organism evidence="1 2">
    <name type="scientific">Nocardioides conyzicola</name>
    <dbReference type="NCBI Taxonomy" id="1651781"/>
    <lineage>
        <taxon>Bacteria</taxon>
        <taxon>Bacillati</taxon>
        <taxon>Actinomycetota</taxon>
        <taxon>Actinomycetes</taxon>
        <taxon>Propionibacteriales</taxon>
        <taxon>Nocardioidaceae</taxon>
        <taxon>Nocardioides</taxon>
    </lineage>
</organism>
<evidence type="ECO:0000313" key="1">
    <source>
        <dbReference type="EMBL" id="GAA4694813.1"/>
    </source>
</evidence>
<proteinExistence type="predicted"/>
<dbReference type="EMBL" id="BAABKM010000002">
    <property type="protein sequence ID" value="GAA4694813.1"/>
    <property type="molecule type" value="Genomic_DNA"/>
</dbReference>
<sequence>MITNETQERVTGWFAGRLPAEWQQSPADVTVDREEITVVLTIADVELAGASEAALAEARAGRASAFREETRDQRMEIAQEAQHRFERKVSWGVAIGDRSELWTHVAAPTMTRLRQPQRLVLDTLVDAGVARSRADALAWCVRLVGQHEGDWIAELREAMNAVDDVRAKGPSA</sequence>
<gene>
    <name evidence="1" type="ORF">GCM10023349_07470</name>
</gene>
<evidence type="ECO:0000313" key="2">
    <source>
        <dbReference type="Proteomes" id="UP001499974"/>
    </source>
</evidence>
<accession>A0ABP8WTS3</accession>
<dbReference type="RefSeq" id="WP_345519404.1">
    <property type="nucleotide sequence ID" value="NZ_BAABKM010000002.1"/>
</dbReference>
<reference evidence="2" key="1">
    <citation type="journal article" date="2019" name="Int. J. Syst. Evol. Microbiol.">
        <title>The Global Catalogue of Microorganisms (GCM) 10K type strain sequencing project: providing services to taxonomists for standard genome sequencing and annotation.</title>
        <authorList>
            <consortium name="The Broad Institute Genomics Platform"/>
            <consortium name="The Broad Institute Genome Sequencing Center for Infectious Disease"/>
            <person name="Wu L."/>
            <person name="Ma J."/>
        </authorList>
    </citation>
    <scope>NUCLEOTIDE SEQUENCE [LARGE SCALE GENOMIC DNA]</scope>
    <source>
        <strain evidence="2">JCM 18531</strain>
    </source>
</reference>
<protein>
    <submittedName>
        <fullName evidence="1">Uncharacterized protein</fullName>
    </submittedName>
</protein>
<dbReference type="Proteomes" id="UP001499974">
    <property type="component" value="Unassembled WGS sequence"/>
</dbReference>
<name>A0ABP8WTS3_9ACTN</name>
<comment type="caution">
    <text evidence="1">The sequence shown here is derived from an EMBL/GenBank/DDBJ whole genome shotgun (WGS) entry which is preliminary data.</text>
</comment>